<evidence type="ECO:0000313" key="36">
    <source>
        <dbReference type="RefSeq" id="XP_029005080.1"/>
    </source>
</evidence>
<organism evidence="35 36">
    <name type="scientific">Betta splendens</name>
    <name type="common">Siamese fighting fish</name>
    <dbReference type="NCBI Taxonomy" id="158456"/>
    <lineage>
        <taxon>Eukaryota</taxon>
        <taxon>Metazoa</taxon>
        <taxon>Chordata</taxon>
        <taxon>Craniata</taxon>
        <taxon>Vertebrata</taxon>
        <taxon>Euteleostomi</taxon>
        <taxon>Actinopterygii</taxon>
        <taxon>Neopterygii</taxon>
        <taxon>Teleostei</taxon>
        <taxon>Neoteleostei</taxon>
        <taxon>Acanthomorphata</taxon>
        <taxon>Anabantaria</taxon>
        <taxon>Anabantiformes</taxon>
        <taxon>Anabantoidei</taxon>
        <taxon>Osphronemidae</taxon>
        <taxon>Betta</taxon>
    </lineage>
</organism>
<keyword evidence="6" id="KW-0153">Cholesterol metabolism</keyword>
<dbReference type="FunFam" id="2.60.120.290:FF:000005">
    <property type="entry name" value="Procollagen C-endopeptidase enhancer 1"/>
    <property type="match status" value="6"/>
</dbReference>
<keyword evidence="23" id="KW-0170">Cobalt</keyword>
<dbReference type="FunFam" id="2.10.25.10:FF:000260">
    <property type="entry name" value="Notch receptor 4"/>
    <property type="match status" value="1"/>
</dbReference>
<feature type="domain" description="CUB" evidence="33">
    <location>
        <begin position="3165"/>
        <end position="3279"/>
    </location>
</feature>
<accession>A0A6P7MET3</accession>
<dbReference type="PROSITE" id="PS50026">
    <property type="entry name" value="EGF_3"/>
    <property type="match status" value="5"/>
</dbReference>
<dbReference type="Pfam" id="PF00431">
    <property type="entry name" value="CUB"/>
    <property type="match status" value="27"/>
</dbReference>
<keyword evidence="12" id="KW-0677">Repeat</keyword>
<evidence type="ECO:0000256" key="1">
    <source>
        <dbReference type="ARBA" id="ARBA00004177"/>
    </source>
</evidence>
<feature type="domain" description="CUB" evidence="33">
    <location>
        <begin position="1758"/>
        <end position="1870"/>
    </location>
</feature>
<feature type="domain" description="EGF-like" evidence="34">
    <location>
        <begin position="350"/>
        <end position="395"/>
    </location>
</feature>
<keyword evidence="18 29" id="KW-1015">Disulfide bond</keyword>
<feature type="domain" description="CUB" evidence="33">
    <location>
        <begin position="1638"/>
        <end position="1754"/>
    </location>
</feature>
<gene>
    <name evidence="36" type="primary">cubn</name>
</gene>
<feature type="domain" description="CUB" evidence="33">
    <location>
        <begin position="1061"/>
        <end position="1174"/>
    </location>
</feature>
<evidence type="ECO:0000256" key="27">
    <source>
        <dbReference type="ARBA" id="ARBA00049703"/>
    </source>
</evidence>
<dbReference type="GO" id="GO:0031419">
    <property type="term" value="F:cobalamin binding"/>
    <property type="evidence" value="ECO:0007669"/>
    <property type="project" value="UniProtKB-KW"/>
</dbReference>
<evidence type="ECO:0000256" key="31">
    <source>
        <dbReference type="SAM" id="MobiDB-lite"/>
    </source>
</evidence>
<feature type="disulfide bond" evidence="28">
    <location>
        <begin position="2350"/>
        <end position="2377"/>
    </location>
</feature>
<dbReference type="InterPro" id="IPR000742">
    <property type="entry name" value="EGF"/>
</dbReference>
<dbReference type="GO" id="GO:0015031">
    <property type="term" value="P:protein transport"/>
    <property type="evidence" value="ECO:0007669"/>
    <property type="project" value="UniProtKB-KW"/>
</dbReference>
<evidence type="ECO:0000256" key="21">
    <source>
        <dbReference type="ARBA" id="ARBA00023221"/>
    </source>
</evidence>
<comment type="subunit">
    <text evidence="27">Interacts with AMN. Component of the cubam complex composed of one CUBN trimer and one AMN chain. The cubam complex can dimerize. Interacts with LRP2 in a dual-receptor complex in a calcium-dependent manner. Found in a complex with PID1/PCLI1, LRP1 and CUBNI. Interacts with LRP1 and PID1/PCLI1.</text>
</comment>
<dbReference type="Pfam" id="PF00008">
    <property type="entry name" value="EGF"/>
    <property type="match status" value="2"/>
</dbReference>
<keyword evidence="21" id="KW-0753">Steroid metabolism</keyword>
<feature type="domain" description="CUB" evidence="33">
    <location>
        <begin position="2703"/>
        <end position="2815"/>
    </location>
</feature>
<evidence type="ECO:0000256" key="16">
    <source>
        <dbReference type="ARBA" id="ARBA00023098"/>
    </source>
</evidence>
<dbReference type="CDD" id="cd00053">
    <property type="entry name" value="EGF"/>
    <property type="match status" value="1"/>
</dbReference>
<evidence type="ECO:0000256" key="13">
    <source>
        <dbReference type="ARBA" id="ARBA00022753"/>
    </source>
</evidence>
<feature type="disulfide bond" evidence="28">
    <location>
        <begin position="3045"/>
        <end position="3072"/>
    </location>
</feature>
<evidence type="ECO:0000256" key="5">
    <source>
        <dbReference type="ARBA" id="ARBA00022536"/>
    </source>
</evidence>
<feature type="signal peptide" evidence="32">
    <location>
        <begin position="1"/>
        <end position="23"/>
    </location>
</feature>
<dbReference type="GeneID" id="114854644"/>
<feature type="domain" description="CUB" evidence="33">
    <location>
        <begin position="2466"/>
        <end position="2580"/>
    </location>
</feature>
<dbReference type="PROSITE" id="PS00010">
    <property type="entry name" value="ASX_HYDROXYL"/>
    <property type="match status" value="3"/>
</dbReference>
<reference evidence="36" key="1">
    <citation type="submission" date="2025-08" db="UniProtKB">
        <authorList>
            <consortium name="RefSeq"/>
        </authorList>
    </citation>
    <scope>IDENTIFICATION</scope>
</reference>
<dbReference type="FunFam" id="2.60.120.290:FF:000047">
    <property type="entry name" value="Cubilin"/>
    <property type="match status" value="1"/>
</dbReference>
<dbReference type="InterPro" id="IPR001881">
    <property type="entry name" value="EGF-like_Ca-bd_dom"/>
</dbReference>
<evidence type="ECO:0000256" key="23">
    <source>
        <dbReference type="ARBA" id="ARBA00023285"/>
    </source>
</evidence>
<keyword evidence="35" id="KW-1185">Reference proteome</keyword>
<dbReference type="PROSITE" id="PS00022">
    <property type="entry name" value="EGF_1"/>
    <property type="match status" value="4"/>
</dbReference>
<dbReference type="Pfam" id="PF07645">
    <property type="entry name" value="EGF_CA"/>
    <property type="match status" value="3"/>
</dbReference>
<dbReference type="KEGG" id="bspl:114854644"/>
<feature type="compositionally biased region" description="Polar residues" evidence="31">
    <location>
        <begin position="36"/>
        <end position="48"/>
    </location>
</feature>
<keyword evidence="15" id="KW-0653">Protein transport</keyword>
<dbReference type="PANTHER" id="PTHR24251">
    <property type="entry name" value="OVOCHYMASE-RELATED"/>
    <property type="match status" value="1"/>
</dbReference>
<dbReference type="GO" id="GO:0005509">
    <property type="term" value="F:calcium ion binding"/>
    <property type="evidence" value="ECO:0007669"/>
    <property type="project" value="InterPro"/>
</dbReference>
<comment type="subcellular location">
    <subcellularLocation>
        <location evidence="2">Cell membrane</location>
        <topology evidence="2">Peripheral membrane protein</topology>
    </subcellularLocation>
    <subcellularLocation>
        <location evidence="1">Endosome</location>
    </subcellularLocation>
    <subcellularLocation>
        <location evidence="24">Lysosome membrane</location>
        <topology evidence="24">Peripheral membrane protein</topology>
    </subcellularLocation>
</comment>
<dbReference type="FunFam" id="2.10.25.10:FF:000429">
    <property type="entry name" value="Cubilin"/>
    <property type="match status" value="1"/>
</dbReference>
<evidence type="ECO:0000256" key="2">
    <source>
        <dbReference type="ARBA" id="ARBA00004202"/>
    </source>
</evidence>
<comment type="function">
    <text evidence="26">Endocytic receptor which plays a role in lipoprotein, vitamin and iron metabolism by facilitating their uptake. Acts together with LRP2 to mediate endocytosis of high-density lipoproteins, GC, hemoglobin, ALB, TF and SCGB1A1. Acts together with AMN to mediate endocytosis of the CBLIF-cobalamin complex. Binds to ALB, MB, Kappa and lambda-light chains, TF, hemoglobin, GC, SCGB1A1, APOA1, high density lipoprotein, and the CBLIF-cobalamin complex. Ligand binding requires calcium. Serves as important transporter in several absorptive epithelia, including intestine, renal proximal tubules and embryonic yolk sac. May play an important role in the development of the peri-implantation embryo through internalization of APOA1 and cholesterol. Binds to LGALS3 at the maternal-fetal interface.</text>
</comment>
<feature type="coiled-coil region" evidence="30">
    <location>
        <begin position="74"/>
        <end position="129"/>
    </location>
</feature>
<dbReference type="Gene3D" id="2.60.120.290">
    <property type="entry name" value="Spermadhesin, CUB domain"/>
    <property type="match status" value="27"/>
</dbReference>
<dbReference type="SMART" id="SM00181">
    <property type="entry name" value="EGF"/>
    <property type="match status" value="8"/>
</dbReference>
<feature type="domain" description="CUB" evidence="33">
    <location>
        <begin position="3400"/>
        <end position="3512"/>
    </location>
</feature>
<feature type="domain" description="EGF-like" evidence="34">
    <location>
        <begin position="169"/>
        <end position="210"/>
    </location>
</feature>
<dbReference type="GO" id="GO:0016324">
    <property type="term" value="C:apical plasma membrane"/>
    <property type="evidence" value="ECO:0007669"/>
    <property type="project" value="UniProtKB-ARBA"/>
</dbReference>
<dbReference type="GO" id="GO:0005765">
    <property type="term" value="C:lysosomal membrane"/>
    <property type="evidence" value="ECO:0007669"/>
    <property type="project" value="UniProtKB-SubCell"/>
</dbReference>
<feature type="domain" description="CUB" evidence="33">
    <location>
        <begin position="2350"/>
        <end position="2462"/>
    </location>
</feature>
<dbReference type="PROSITE" id="PS01186">
    <property type="entry name" value="EGF_2"/>
    <property type="match status" value="1"/>
</dbReference>
<feature type="domain" description="CUB" evidence="33">
    <location>
        <begin position="1871"/>
        <end position="1983"/>
    </location>
</feature>
<feature type="disulfide bond" evidence="29">
    <location>
        <begin position="361"/>
        <end position="378"/>
    </location>
</feature>
<evidence type="ECO:0000256" key="8">
    <source>
        <dbReference type="ARBA" id="ARBA00022628"/>
    </source>
</evidence>
<feature type="domain" description="CUB" evidence="33">
    <location>
        <begin position="715"/>
        <end position="827"/>
    </location>
</feature>
<dbReference type="PROSITE" id="PS01187">
    <property type="entry name" value="EGF_CA"/>
    <property type="match status" value="3"/>
</dbReference>
<feature type="domain" description="CUB" evidence="33">
    <location>
        <begin position="479"/>
        <end position="593"/>
    </location>
</feature>
<dbReference type="InterPro" id="IPR000859">
    <property type="entry name" value="CUB_dom"/>
</dbReference>
<sequence length="3628" mass="393907">MAGTPRLSWLFFTLLFLLVGLQGEPSDTGQRRSKRSTNIDQPRMQSDNGHLVFTPADNKEIRFQASSGKIKVNNEDLTQLLSQIKNNKDEIENIKAHGGEVPPQVTAELNKLNTKVTELEGKVTSLETTVQTVSCSSNPCHNGGTCLNLLNSYHCLCPSNWAGHNCATDVNECQTYAGTLQACQNGATCNNSPGSFSCACSPEWSGSLCTVRYDDCRNAGQDLCVHGMCIDADRVSPGQPKYQCICESGWQAPAGNPACVADVDECSLPKKPCSTNPVVDCFNTQGSFYCGPCPAGWQGNGYSCQDVNECLTNNGGCSTIPMVQCLNTMGSFHCGACPPGYEGDGRTCTQINICAVNNGGCYPLATCSSNPGSNLPICTCPPGYTGNGYGPTGCTQTSNICQTNNPCVNGQCVPTTSSPGYMCNCNPGWQGTNCDQNINECASSPCQNGGTCHDGINGFTCTCTSQWTGPLCQTAQQACGGFLTSPEGSFSYPNTPGHDQYDHEVSCAWVIRVDPNKIVRITFPYFSLEDSANCNFDFLQIHDGDSASAHMLGKYCGHNNPPELNSSHNSLYFWFRSDHTVNAGGFTVAWQSQDPVCGGDLTAPYGSISSPGYPGNYPPNRDCYWRFSVDPGLLITFAFGTLSLEHHPDCNFDYLEIRDGLLPEDPILGRYCSTGSPPPLQTTGPLAWVHFHSDFSTNDRGFHITYTTSQSDPGCGGTFTESEGIIISPNWPNNYAHNRQCLYLIRLPAGERVALNFTDMSLETHGSCLFDYVEVRDGRMETDALIGRYCGSILPAPILSSTNFLWILFRSDNSITSAGFRAIYTVACGGTVSGTGHIRSPYHPNPYPHNKVCEWVINQPEGYVVTLNFLSFDVEGISCVFDFVEVRDGSTSSSPLLGTFCGVEIPPRLQSTQKSMYIKFKSDASVSNHGFEAIYDSALQGCGETLTSPSGTITSPGHPTSYPHGANCTWYINVAPGYLIRLTFDSFNLEYHDNCNFDYLEIYDGGTVQNGTMIGRYCGRAVPPSITSTNNFLTLLFVTDVALATEGFSATYVSIDASTDCGQTFTSPTGSFSSPNYPDQYPLNRDCVFKIIVGLNMQIMLNFTDFDLEGSPPSCFFDFVEIRDGGYETSPLIGKFCASESPPVLVSHSNRLWVRFRSDSIITRRGFMAHWDATTTGCGGTLTTASGGFSSPNYPLPYHPNAECYWNIRTSQGSLLLLTFSDFHLETSYLCTFDYVAVYDGNSSSAPELAKLCGSLPPTTVNSSRHELHVKLRTDHSVGAGGFIASYTAVCNGVLISGRHRGVVESPNFPNDYPHNSQCSWTIQGSGGNTINYTFTSFAVEQTLNSCSFDYVKLFDGPNDQAPLIGTFCGNTPPPARTTTSSTLTMVFRSDSSLSMSGFQMMWYQNGCGEEFSGPNGSFHSPGYPNQYPENRECIWYITTAAGSSITLTIHEFSVEYHQDCSFDVLEVYGGPDMSAPQLAKLCSTTSSPMQVSSTGNMILVRFKSDAYVSGRGFNASWAEVQGGCGGPVTAPSGEIHSPLYPNSYPNNADCSWVISVDPHHRVMFNFSDLDIESFGNCSLDYVDIHDGPAMSSPLLARVCGTIHPSPIISTQNTIYVRFRSDASLSHRGFSARFSEACGSTIVTDDIGGAIASPLYPSPYPPNQNCSWIIKAQEPFNHVTLSFTDFEVEMVTSNCSHDAVEILDGDNYQAPSIGRYCGDEVPHPVTSFSNALVVNFISDHAVSRKGFRAAFSASTSSCGGDMVMETGAFNSPNYPDAYPPNVECVWTIRSSPGNRLQLSFITFHLQGDASCQDDYLEIREGNSTGHLIGRFCGTRLPANYTSVIGHILWVKFVSDASLSAAGFRATFSHLYGNDVTGESGQIASPLYPRTYPYNSHYHWTVTVAGDSYVQIRFLDIDIEDLWDCYYDSLKIFDGPSIYHYRLGTFCGLSLPPPIRSSGSVVTLQFQSDAIVGGRGFLLEWTAIQEIGPPPTIPPGACGGYLMTGETPGFLFSPGWPENYPPNQECTWLIRSPNSIVEFNVLSLDVEDYPNCYFDSLVIRDGDNSLSPLLAAVCGREPPGSLHSTGDSMYIHFSSDSVINARGFNASYSRGCGGLMHVDRGVVSSPHYPQSYLPNLACNWHVMVTPGSRVSVAFQSPFQVQGYGTSCSSGDYIQLRNGPDASSPPLGQRLCGATPPSIIQTTDNHLFIQFVTDASNEATGFKLIFEAHSQACGGFILLNDNDPPGYITSPDYPGNYPQNIDCVWVITVPNGEAVQIDFEDDFYIEPHPGCAFDYLELRDGSSFNADLISRLCGSTRPSTQHSKGSSMMLRFRTDSSVTHKGFRAKYSIATCGGTYVGQSGSIHSPGFPGSNYPDSSNCEWYLEGPTGHYLTLSFSNFTLQHSVDCTADYVEIREYNASGRPLARHCGSSLPASIDTSDSFAYVRFVSDASENAPGFSLSFEASVEACGGQLNAPSGTISSPNYPNLYPHSRVCRWEVVVSPGRRVTLTINDLRLEESGASCPFDYVDVINGLTNTSPRLQRFCGTVPAGTQVRSSGNTMTVIFSTDASVSNGGFTASYSSDEPAVCGGILDNPQGGNFTSPGYLVSNYSENLNCEWLIRNPGHVNSSIVVLIEDLHVENHQNCQLDYLQFRLGDANGETLARFCGNTIPSVPIVVSTPELWAHFQTDGANGDLGFKAKYFFSECGGLQTGEEGVLASPEYPGLYPSPSRCAWLLEAPVGHTIKLTFSYFHLEPHNTCGWDSVTIFNGGSPGSPIIGQYCGNTSPGTIQSGSNKLTVVFLADHSVSAGGFRASWTTDSSGCGGIIHADTGLIKSPNYPQNFPANVECSWQIVAHEGSHLEMTFDNEFQIPDSTGTCQNSYIKVWSGQTQNNEALLSTGCGSVAPNPIIAPNNIITSRFQATDVTGKGFSAYFSTRCGANFTAAKGRVVSPNYPADYPNNANCNYTINAGEKTVIVLIFQTFQVEAHSTCMYDGLKIYNLAGGPPLATVCGHNIPGPFSTFGPMSLHFYSDFVVPDGGFMAEYRAIPCGGFFNSTMGTVSSPTLSMTNYHHNINCTYHIMVAANRVIDLKFNTFHLEASSFCQFDYVAVYDGQDTLAPLLGKFCGTVLPPDLRSSSNQLFLAFVTDFSGDGIGWRATYSQTLGPSQGCGGYLSMPMGMLGSPDPNLDGRYEPNMDCLWTIEMPVNKAINLTFTSFDLESATDCRFDYVNVYDGDSIHFPLIGKFCGNTVPAYIVSAGNFLTVRFASDSSIERAGFNATYRSVPMLCGGIANATAAVQTLTSPSFPGAYPPYTHCRWILDAPAQESVKVSVQTLVFQPSQSCSTNYLEMRDWPMGDYGQSHKFCAADIHPPDFYSYGRTVHVYFKSDAFMAGNGMSLTYQIAGCSRTYEQEFGYLKSPGWPNVYPHSMDCTMILKAPHNHTISFFFNSFDVENHPDCAFDSLEIRNGSTAASPLIGKFCGSTLPSPIFPRSGLLYLRFKTDFSGERDGFDATWTSSPHGCGGTLYGDHGSFSSPNYPGTYANNTHCEWGILAPRGRVVTITFAQFSVDDPGDCQNNFLKLYDGPDSTSAPVGPYCGMETNISPFTSSSHQVHIVFQALYSTLPSGFRLTWRS</sequence>
<feature type="domain" description="CUB" evidence="33">
    <location>
        <begin position="2231"/>
        <end position="2348"/>
    </location>
</feature>
<dbReference type="FunFam" id="2.60.120.290:FF:000013">
    <property type="entry name" value="Membrane frizzled-related protein"/>
    <property type="match status" value="16"/>
</dbReference>
<feature type="domain" description="CUB" evidence="33">
    <location>
        <begin position="1178"/>
        <end position="1290"/>
    </location>
</feature>
<feature type="domain" description="CUB" evidence="33">
    <location>
        <begin position="2585"/>
        <end position="2701"/>
    </location>
</feature>
<feature type="domain" description="CUB" evidence="33">
    <location>
        <begin position="1291"/>
        <end position="1406"/>
    </location>
</feature>
<evidence type="ECO:0000256" key="12">
    <source>
        <dbReference type="ARBA" id="ARBA00022737"/>
    </source>
</evidence>
<dbReference type="InterPro" id="IPR035914">
    <property type="entry name" value="Sperma_CUB_dom_sf"/>
</dbReference>
<feature type="domain" description="CUB" evidence="33">
    <location>
        <begin position="1997"/>
        <end position="2110"/>
    </location>
</feature>
<dbReference type="InterPro" id="IPR000152">
    <property type="entry name" value="EGF-type_Asp/Asn_hydroxyl_site"/>
</dbReference>
<evidence type="ECO:0000256" key="30">
    <source>
        <dbReference type="SAM" id="Coils"/>
    </source>
</evidence>
<dbReference type="CDD" id="cd00054">
    <property type="entry name" value="EGF_CA"/>
    <property type="match status" value="5"/>
</dbReference>
<feature type="disulfide bond" evidence="29">
    <location>
        <begin position="200"/>
        <end position="209"/>
    </location>
</feature>
<evidence type="ECO:0000256" key="4">
    <source>
        <dbReference type="ARBA" id="ARBA00022475"/>
    </source>
</evidence>
<dbReference type="GO" id="GO:0005768">
    <property type="term" value="C:endosome"/>
    <property type="evidence" value="ECO:0007669"/>
    <property type="project" value="UniProtKB-SubCell"/>
</dbReference>
<protein>
    <recommendedName>
        <fullName evidence="25">Cubilin</fullName>
    </recommendedName>
</protein>
<evidence type="ECO:0000256" key="10">
    <source>
        <dbReference type="ARBA" id="ARBA00022723"/>
    </source>
</evidence>
<keyword evidence="19" id="KW-1207">Sterol metabolism</keyword>
<dbReference type="FunFam" id="2.60.120.290:FF:000003">
    <property type="entry name" value="Neuropilin"/>
    <property type="match status" value="2"/>
</dbReference>
<feature type="disulfide bond" evidence="29">
    <location>
        <begin position="425"/>
        <end position="434"/>
    </location>
</feature>
<dbReference type="Gene3D" id="2.10.25.10">
    <property type="entry name" value="Laminin"/>
    <property type="match status" value="7"/>
</dbReference>
<proteinExistence type="predicted"/>
<dbReference type="GO" id="GO:0008203">
    <property type="term" value="P:cholesterol metabolic process"/>
    <property type="evidence" value="ECO:0007669"/>
    <property type="project" value="UniProtKB-KW"/>
</dbReference>
<dbReference type="InterPro" id="IPR049883">
    <property type="entry name" value="NOTCH1_EGF-like"/>
</dbReference>
<evidence type="ECO:0000256" key="11">
    <source>
        <dbReference type="ARBA" id="ARBA00022729"/>
    </source>
</evidence>
<evidence type="ECO:0000256" key="14">
    <source>
        <dbReference type="ARBA" id="ARBA00022837"/>
    </source>
</evidence>
<feature type="domain" description="CUB" evidence="33">
    <location>
        <begin position="2819"/>
        <end position="2933"/>
    </location>
</feature>
<keyword evidence="17" id="KW-0472">Membrane</keyword>
<feature type="domain" description="EGF-like" evidence="34">
    <location>
        <begin position="437"/>
        <end position="473"/>
    </location>
</feature>
<evidence type="ECO:0000256" key="9">
    <source>
        <dbReference type="ARBA" id="ARBA00022685"/>
    </source>
</evidence>
<dbReference type="FunFam" id="2.10.25.10:FF:000379">
    <property type="entry name" value="Cubilin"/>
    <property type="match status" value="1"/>
</dbReference>
<dbReference type="CDD" id="cd00041">
    <property type="entry name" value="CUB"/>
    <property type="match status" value="27"/>
</dbReference>
<evidence type="ECO:0000256" key="25">
    <source>
        <dbReference type="ARBA" id="ARBA00023878"/>
    </source>
</evidence>
<feature type="domain" description="CUB" evidence="33">
    <location>
        <begin position="828"/>
        <end position="938"/>
    </location>
</feature>
<dbReference type="PROSITE" id="PS01180">
    <property type="entry name" value="CUB"/>
    <property type="match status" value="27"/>
</dbReference>
<keyword evidence="8" id="KW-0846">Cobalamin</keyword>
<keyword evidence="10" id="KW-0479">Metal-binding</keyword>
<evidence type="ECO:0000256" key="28">
    <source>
        <dbReference type="PROSITE-ProRule" id="PRU00059"/>
    </source>
</evidence>
<dbReference type="SMART" id="SM00179">
    <property type="entry name" value="EGF_CA"/>
    <property type="match status" value="8"/>
</dbReference>
<name>A0A6P7MET3_BETSP</name>
<dbReference type="SUPFAM" id="SSF57196">
    <property type="entry name" value="EGF/Laminin"/>
    <property type="match status" value="5"/>
</dbReference>
<feature type="domain" description="CUB" evidence="33">
    <location>
        <begin position="3283"/>
        <end position="3398"/>
    </location>
</feature>
<feature type="domain" description="CUB" evidence="33">
    <location>
        <begin position="3516"/>
        <end position="3628"/>
    </location>
</feature>
<feature type="domain" description="CUB" evidence="33">
    <location>
        <begin position="3045"/>
        <end position="3158"/>
    </location>
</feature>
<keyword evidence="13" id="KW-0967">Endosome</keyword>
<dbReference type="InterPro" id="IPR018097">
    <property type="entry name" value="EGF_Ca-bd_CS"/>
</dbReference>
<keyword evidence="20" id="KW-0325">Glycoprotein</keyword>
<evidence type="ECO:0000256" key="24">
    <source>
        <dbReference type="ARBA" id="ARBA00023765"/>
    </source>
</evidence>
<keyword evidence="30" id="KW-0175">Coiled coil</keyword>
<feature type="domain" description="CUB" evidence="33">
    <location>
        <begin position="1525"/>
        <end position="1637"/>
    </location>
</feature>
<evidence type="ECO:0000256" key="15">
    <source>
        <dbReference type="ARBA" id="ARBA00022927"/>
    </source>
</evidence>
<dbReference type="SMART" id="SM00042">
    <property type="entry name" value="CUB"/>
    <property type="match status" value="27"/>
</dbReference>
<comment type="caution">
    <text evidence="29">Lacks conserved residue(s) required for the propagation of feature annotation.</text>
</comment>
<dbReference type="CDD" id="cd22201">
    <property type="entry name" value="cubilin_NTD"/>
    <property type="match status" value="1"/>
</dbReference>
<keyword evidence="9" id="KW-0165">Cleavage on pair of basic residues</keyword>
<dbReference type="CTD" id="8029"/>
<dbReference type="RefSeq" id="XP_029005080.1">
    <property type="nucleotide sequence ID" value="XM_029149247.3"/>
</dbReference>
<keyword evidence="16" id="KW-0443">Lipid metabolism</keyword>
<evidence type="ECO:0000256" key="20">
    <source>
        <dbReference type="ARBA" id="ARBA00023180"/>
    </source>
</evidence>
<feature type="domain" description="CUB" evidence="33">
    <location>
        <begin position="942"/>
        <end position="1055"/>
    </location>
</feature>
<feature type="domain" description="CUB" evidence="33">
    <location>
        <begin position="597"/>
        <end position="709"/>
    </location>
</feature>
<keyword evidence="4" id="KW-1003">Cell membrane</keyword>
<evidence type="ECO:0000256" key="32">
    <source>
        <dbReference type="SAM" id="SignalP"/>
    </source>
</evidence>
<feature type="domain" description="EGF-like" evidence="34">
    <location>
        <begin position="131"/>
        <end position="167"/>
    </location>
</feature>
<keyword evidence="7" id="KW-0597">Phosphoprotein</keyword>
<evidence type="ECO:0000259" key="34">
    <source>
        <dbReference type="PROSITE" id="PS50026"/>
    </source>
</evidence>
<keyword evidence="14" id="KW-0106">Calcium</keyword>
<evidence type="ECO:0000256" key="17">
    <source>
        <dbReference type="ARBA" id="ARBA00023136"/>
    </source>
</evidence>
<evidence type="ECO:0000313" key="35">
    <source>
        <dbReference type="Proteomes" id="UP000515150"/>
    </source>
</evidence>
<dbReference type="Proteomes" id="UP000515150">
    <property type="component" value="Chromosome 4"/>
</dbReference>
<feature type="domain" description="CUB" evidence="33">
    <location>
        <begin position="1408"/>
        <end position="1521"/>
    </location>
</feature>
<feature type="domain" description="CUB" evidence="33">
    <location>
        <begin position="2111"/>
        <end position="2227"/>
    </location>
</feature>
<evidence type="ECO:0000256" key="26">
    <source>
        <dbReference type="ARBA" id="ARBA00049611"/>
    </source>
</evidence>
<evidence type="ECO:0000256" key="7">
    <source>
        <dbReference type="ARBA" id="ARBA00022553"/>
    </source>
</evidence>
<evidence type="ECO:0000256" key="22">
    <source>
        <dbReference type="ARBA" id="ARBA00023228"/>
    </source>
</evidence>
<feature type="region of interest" description="Disordered" evidence="31">
    <location>
        <begin position="25"/>
        <end position="49"/>
    </location>
</feature>
<evidence type="ECO:0000256" key="29">
    <source>
        <dbReference type="PROSITE-ProRule" id="PRU00076"/>
    </source>
</evidence>
<feature type="chain" id="PRO_5028319095" description="Cubilin" evidence="32">
    <location>
        <begin position="24"/>
        <end position="3628"/>
    </location>
</feature>
<keyword evidence="11 32" id="KW-0732">Signal</keyword>
<evidence type="ECO:0000256" key="3">
    <source>
        <dbReference type="ARBA" id="ARBA00022448"/>
    </source>
</evidence>
<feature type="disulfide bond" evidence="29">
    <location>
        <begin position="463"/>
        <end position="472"/>
    </location>
</feature>
<dbReference type="InParanoid" id="A0A6P7MET3"/>
<dbReference type="OrthoDB" id="6022136at2759"/>
<dbReference type="FunFam" id="2.60.120.290:FF:000018">
    <property type="entry name" value="cubilin"/>
    <property type="match status" value="1"/>
</dbReference>
<evidence type="ECO:0000256" key="18">
    <source>
        <dbReference type="ARBA" id="ARBA00023157"/>
    </source>
</evidence>
<dbReference type="FunFam" id="2.10.25.10:FF:000061">
    <property type="entry name" value="Delta-like protein"/>
    <property type="match status" value="1"/>
</dbReference>
<keyword evidence="3" id="KW-0813">Transport</keyword>
<feature type="domain" description="CUB" evidence="33">
    <location>
        <begin position="2934"/>
        <end position="3043"/>
    </location>
</feature>
<keyword evidence="22" id="KW-0458">Lysosome</keyword>
<feature type="disulfide bond" evidence="29">
    <location>
        <begin position="157"/>
        <end position="166"/>
    </location>
</feature>
<keyword evidence="5 29" id="KW-0245">EGF-like domain</keyword>
<evidence type="ECO:0000256" key="6">
    <source>
        <dbReference type="ARBA" id="ARBA00022548"/>
    </source>
</evidence>
<dbReference type="SUPFAM" id="SSF49854">
    <property type="entry name" value="Spermadhesin, CUB domain"/>
    <property type="match status" value="27"/>
</dbReference>
<evidence type="ECO:0000256" key="19">
    <source>
        <dbReference type="ARBA" id="ARBA00023166"/>
    </source>
</evidence>
<evidence type="ECO:0000259" key="33">
    <source>
        <dbReference type="PROSITE" id="PS01180"/>
    </source>
</evidence>
<dbReference type="FunFam" id="2.10.25.10:FF:000143">
    <property type="entry name" value="Protein crumbs 1"/>
    <property type="match status" value="1"/>
</dbReference>
<feature type="domain" description="EGF-like" evidence="34">
    <location>
        <begin position="397"/>
        <end position="435"/>
    </location>
</feature>